<comment type="caution">
    <text evidence="12">The sequence shown here is derived from an EMBL/GenBank/DDBJ whole genome shotgun (WGS) entry which is preliminary data.</text>
</comment>
<dbReference type="EMBL" id="JAAAJB010000283">
    <property type="protein sequence ID" value="KAG0259469.1"/>
    <property type="molecule type" value="Genomic_DNA"/>
</dbReference>
<feature type="compositionally biased region" description="Acidic residues" evidence="9">
    <location>
        <begin position="845"/>
        <end position="859"/>
    </location>
</feature>
<keyword evidence="10" id="KW-1133">Transmembrane helix</keyword>
<dbReference type="PROSITE" id="PS50011">
    <property type="entry name" value="PROTEIN_KINASE_DOM"/>
    <property type="match status" value="1"/>
</dbReference>
<evidence type="ECO:0000256" key="2">
    <source>
        <dbReference type="ARBA" id="ARBA00022527"/>
    </source>
</evidence>
<feature type="compositionally biased region" description="Polar residues" evidence="9">
    <location>
        <begin position="650"/>
        <end position="666"/>
    </location>
</feature>
<evidence type="ECO:0000256" key="8">
    <source>
        <dbReference type="ARBA" id="ARBA00048679"/>
    </source>
</evidence>
<feature type="compositionally biased region" description="Low complexity" evidence="9">
    <location>
        <begin position="667"/>
        <end position="683"/>
    </location>
</feature>
<evidence type="ECO:0000256" key="4">
    <source>
        <dbReference type="ARBA" id="ARBA00022741"/>
    </source>
</evidence>
<dbReference type="SMART" id="SM00220">
    <property type="entry name" value="S_TKc"/>
    <property type="match status" value="1"/>
</dbReference>
<feature type="compositionally biased region" description="Polar residues" evidence="9">
    <location>
        <begin position="82"/>
        <end position="103"/>
    </location>
</feature>
<feature type="region of interest" description="Disordered" evidence="9">
    <location>
        <begin position="52"/>
        <end position="103"/>
    </location>
</feature>
<feature type="compositionally biased region" description="Basic and acidic residues" evidence="9">
    <location>
        <begin position="919"/>
        <end position="938"/>
    </location>
</feature>
<evidence type="ECO:0000256" key="10">
    <source>
        <dbReference type="SAM" id="Phobius"/>
    </source>
</evidence>
<gene>
    <name evidence="12" type="primary">SAT4_2</name>
    <name evidence="12" type="ORF">DFQ27_004049</name>
</gene>
<keyword evidence="10" id="KW-0812">Transmembrane</keyword>
<evidence type="ECO:0000256" key="7">
    <source>
        <dbReference type="ARBA" id="ARBA00047899"/>
    </source>
</evidence>
<dbReference type="InterPro" id="IPR000719">
    <property type="entry name" value="Prot_kinase_dom"/>
</dbReference>
<feature type="region of interest" description="Disordered" evidence="9">
    <location>
        <begin position="878"/>
        <end position="942"/>
    </location>
</feature>
<dbReference type="Pfam" id="PF00069">
    <property type="entry name" value="Pkinase"/>
    <property type="match status" value="1"/>
</dbReference>
<feature type="domain" description="Protein kinase" evidence="11">
    <location>
        <begin position="877"/>
        <end position="1251"/>
    </location>
</feature>
<dbReference type="GO" id="GO:0005829">
    <property type="term" value="C:cytosol"/>
    <property type="evidence" value="ECO:0007669"/>
    <property type="project" value="TreeGrafter"/>
</dbReference>
<comment type="catalytic activity">
    <reaction evidence="7">
        <text>L-threonyl-[protein] + ATP = O-phospho-L-threonyl-[protein] + ADP + H(+)</text>
        <dbReference type="Rhea" id="RHEA:46608"/>
        <dbReference type="Rhea" id="RHEA-COMP:11060"/>
        <dbReference type="Rhea" id="RHEA-COMP:11605"/>
        <dbReference type="ChEBI" id="CHEBI:15378"/>
        <dbReference type="ChEBI" id="CHEBI:30013"/>
        <dbReference type="ChEBI" id="CHEBI:30616"/>
        <dbReference type="ChEBI" id="CHEBI:61977"/>
        <dbReference type="ChEBI" id="CHEBI:456216"/>
        <dbReference type="EC" id="2.7.11.1"/>
    </reaction>
</comment>
<evidence type="ECO:0000259" key="11">
    <source>
        <dbReference type="PROSITE" id="PS50011"/>
    </source>
</evidence>
<protein>
    <recommendedName>
        <fullName evidence="1">non-specific serine/threonine protein kinase</fullName>
        <ecNumber evidence="1">2.7.11.1</ecNumber>
    </recommendedName>
</protein>
<dbReference type="PROSITE" id="PS00108">
    <property type="entry name" value="PROTEIN_KINASE_ST"/>
    <property type="match status" value="1"/>
</dbReference>
<comment type="catalytic activity">
    <reaction evidence="8">
        <text>L-seryl-[protein] + ATP = O-phospho-L-seryl-[protein] + ADP + H(+)</text>
        <dbReference type="Rhea" id="RHEA:17989"/>
        <dbReference type="Rhea" id="RHEA-COMP:9863"/>
        <dbReference type="Rhea" id="RHEA-COMP:11604"/>
        <dbReference type="ChEBI" id="CHEBI:15378"/>
        <dbReference type="ChEBI" id="CHEBI:29999"/>
        <dbReference type="ChEBI" id="CHEBI:30616"/>
        <dbReference type="ChEBI" id="CHEBI:83421"/>
        <dbReference type="ChEBI" id="CHEBI:456216"/>
        <dbReference type="EC" id="2.7.11.1"/>
    </reaction>
</comment>
<evidence type="ECO:0000256" key="9">
    <source>
        <dbReference type="SAM" id="MobiDB-lite"/>
    </source>
</evidence>
<dbReference type="PANTHER" id="PTHR24343">
    <property type="entry name" value="SERINE/THREONINE KINASE"/>
    <property type="match status" value="1"/>
</dbReference>
<dbReference type="EC" id="2.7.11.1" evidence="1"/>
<feature type="compositionally biased region" description="Polar residues" evidence="9">
    <location>
        <begin position="697"/>
        <end position="706"/>
    </location>
</feature>
<dbReference type="Gene3D" id="1.10.510.10">
    <property type="entry name" value="Transferase(Phosphotransferase) domain 1"/>
    <property type="match status" value="1"/>
</dbReference>
<dbReference type="SUPFAM" id="SSF56112">
    <property type="entry name" value="Protein kinase-like (PK-like)"/>
    <property type="match status" value="1"/>
</dbReference>
<keyword evidence="4" id="KW-0547">Nucleotide-binding</keyword>
<organism evidence="12 13">
    <name type="scientific">Actinomortierella ambigua</name>
    <dbReference type="NCBI Taxonomy" id="1343610"/>
    <lineage>
        <taxon>Eukaryota</taxon>
        <taxon>Fungi</taxon>
        <taxon>Fungi incertae sedis</taxon>
        <taxon>Mucoromycota</taxon>
        <taxon>Mortierellomycotina</taxon>
        <taxon>Mortierellomycetes</taxon>
        <taxon>Mortierellales</taxon>
        <taxon>Mortierellaceae</taxon>
        <taxon>Actinomortierella</taxon>
    </lineage>
</organism>
<evidence type="ECO:0000313" key="12">
    <source>
        <dbReference type="EMBL" id="KAG0259469.1"/>
    </source>
</evidence>
<dbReference type="OrthoDB" id="6513151at2759"/>
<evidence type="ECO:0000256" key="1">
    <source>
        <dbReference type="ARBA" id="ARBA00012513"/>
    </source>
</evidence>
<feature type="region of interest" description="Disordered" evidence="9">
    <location>
        <begin position="579"/>
        <end position="609"/>
    </location>
</feature>
<dbReference type="InterPro" id="IPR008271">
    <property type="entry name" value="Ser/Thr_kinase_AS"/>
</dbReference>
<keyword evidence="3" id="KW-0808">Transferase</keyword>
<proteinExistence type="predicted"/>
<evidence type="ECO:0000313" key="13">
    <source>
        <dbReference type="Proteomes" id="UP000807716"/>
    </source>
</evidence>
<feature type="compositionally biased region" description="Low complexity" evidence="9">
    <location>
        <begin position="367"/>
        <end position="386"/>
    </location>
</feature>
<feature type="compositionally biased region" description="Basic residues" evidence="9">
    <location>
        <begin position="878"/>
        <end position="898"/>
    </location>
</feature>
<feature type="region of interest" description="Disordered" evidence="9">
    <location>
        <begin position="831"/>
        <end position="859"/>
    </location>
</feature>
<evidence type="ECO:0000256" key="6">
    <source>
        <dbReference type="ARBA" id="ARBA00022840"/>
    </source>
</evidence>
<dbReference type="PANTHER" id="PTHR24343:SF558">
    <property type="entry name" value="PROTEIN KINASE DOMAIN-CONTAINING PROTEIN"/>
    <property type="match status" value="1"/>
</dbReference>
<feature type="region of interest" description="Disordered" evidence="9">
    <location>
        <begin position="644"/>
        <end position="756"/>
    </location>
</feature>
<dbReference type="GO" id="GO:0005524">
    <property type="term" value="F:ATP binding"/>
    <property type="evidence" value="ECO:0007669"/>
    <property type="project" value="UniProtKB-KW"/>
</dbReference>
<feature type="region of interest" description="Disordered" evidence="9">
    <location>
        <begin position="138"/>
        <end position="164"/>
    </location>
</feature>
<feature type="compositionally biased region" description="Polar residues" evidence="9">
    <location>
        <begin position="215"/>
        <end position="229"/>
    </location>
</feature>
<keyword evidence="6" id="KW-0067">ATP-binding</keyword>
<dbReference type="GO" id="GO:0004674">
    <property type="term" value="F:protein serine/threonine kinase activity"/>
    <property type="evidence" value="ECO:0007669"/>
    <property type="project" value="UniProtKB-KW"/>
</dbReference>
<evidence type="ECO:0000256" key="3">
    <source>
        <dbReference type="ARBA" id="ARBA00022679"/>
    </source>
</evidence>
<feature type="compositionally biased region" description="Low complexity" evidence="9">
    <location>
        <begin position="414"/>
        <end position="440"/>
    </location>
</feature>
<sequence length="1314" mass="146440">MRHSNSWGDNGETPVAVAPAADIHARDHPSVKMDMIQLSHRTVTVTNVEERAVPLSSKSAHPPRHIVQSSASSPSRRRAVIMSSSSRGSKLATTPESNRRSTIVQRACAGNPIGLTEPPTEYSVDFSDLPDLSVIKRESCDPSTSASTSMTSLPSQKDTSTFSSSEDVVLTVYSLAIQESDDLTSSGFAVESAHPESPSPSLPPQTRHAQVQARPPSSNMGVLANTSPVSDDPPIPTQKRLSHRLSYLTHVEQFGEADDNEDDEDNGALEIERIEITGGLRHSQDLHLGLTRSAPRSTYAVSTLTKCNENEMATVASRHHQSGLPSVSTPPRLPPTSGIHSTSTTPGGQSQNQPLPKLYRRLLRLFKPPSDSSDSGDVASSSPPSSTAWITARGQSRGPFGFPANPFGENRPFSASRRTSSSSVDTSASRAAATTPSTASKRCSHVGQQVVEAVKMSSPLSPTPQKRRVRETLGLRARLMRKLASSPNLKTETDSSCRTVAAPDAGCGTDSTFSHQQDAIHVRSDGSCSDHADQLHLDLRSAAAAKDAEILLYSQTPFHHDVSCPAGQRRQARAEVRRHHGQARPRANTLPRIPEPTPTLQSKYGTPGRELGAGTQAQVMLLRVPSEKRIRDCFGTQSPFFPTAEPASLKMTQSKSKSESTQFPKLSSTIASASPTASTVVPSKMEPGMLKPLEPSGTITTTTSEYMTPEQREAYRKRLSSNYGGSVPIPNRDGLNSPLRSRHDRTEDCQQQNDMQPKRTGELVFAIKRFRPPKANESHRQYLKKICAEFCISTSMVHENVIRTIDLVRNQPGQDIDGEGHNWDEQHRQHSLPQTFGAANRSESQEIEDLEDENDVGDESECDDCQCPNFDIYRHHRQHQQALTKRRSGVVVKQRRKSSSGTLPARRPSPSSFSQLQQKMEEEQHQQEVRRLKQEQQRQQHQNLSVFKKKMVSEDGCRDHFPEYCMVMEFAAGGDMFTLLTKSIALTLNEKHCLWRQLVNGVHYLHSMGVAHRDLKPENLLIDESGRILKITDFGIASVFKSVGEPAALPCRGILGSEPYIAPEEFYQEEYDPRMVDVWACGIIFYVLYYLAMPWARADRKKDARFARYVSDIFTYRRSEPLRRQQYERYMAAQLAYTATTRERQQQQQLLGTGARDTLRRGKLSAAPACGDSLPSTFLRGERGNLQPLFSMEDTSPVYIYNTYAYSRFLGGHEFIDRIEAPGCRRVLYAILEPDVRRRLTIEQVLQDEWVQQIRYCTNEPEKQEQQCLMHHSLTGDAEDMERIKEQGRLSDTYMRMPQGRLHHQHAVPKCVKV</sequence>
<feature type="transmembrane region" description="Helical" evidence="10">
    <location>
        <begin position="1076"/>
        <end position="1096"/>
    </location>
</feature>
<feature type="compositionally biased region" description="Polar residues" evidence="9">
    <location>
        <begin position="141"/>
        <end position="164"/>
    </location>
</feature>
<feature type="region of interest" description="Disordered" evidence="9">
    <location>
        <begin position="315"/>
        <end position="354"/>
    </location>
</feature>
<accession>A0A9P6U4P4</accession>
<dbReference type="Proteomes" id="UP000807716">
    <property type="component" value="Unassembled WGS sequence"/>
</dbReference>
<keyword evidence="10" id="KW-0472">Membrane</keyword>
<dbReference type="InterPro" id="IPR011009">
    <property type="entry name" value="Kinase-like_dom_sf"/>
</dbReference>
<evidence type="ECO:0000256" key="5">
    <source>
        <dbReference type="ARBA" id="ARBA00022777"/>
    </source>
</evidence>
<feature type="compositionally biased region" description="Polar residues" evidence="9">
    <location>
        <begin position="338"/>
        <end position="353"/>
    </location>
</feature>
<reference evidence="12" key="1">
    <citation type="journal article" date="2020" name="Fungal Divers.">
        <title>Resolving the Mortierellaceae phylogeny through synthesis of multi-gene phylogenetics and phylogenomics.</title>
        <authorList>
            <person name="Vandepol N."/>
            <person name="Liber J."/>
            <person name="Desiro A."/>
            <person name="Na H."/>
            <person name="Kennedy M."/>
            <person name="Barry K."/>
            <person name="Grigoriev I.V."/>
            <person name="Miller A.N."/>
            <person name="O'Donnell K."/>
            <person name="Stajich J.E."/>
            <person name="Bonito G."/>
        </authorList>
    </citation>
    <scope>NUCLEOTIDE SEQUENCE</scope>
    <source>
        <strain evidence="12">BC1065</strain>
    </source>
</reference>
<feature type="region of interest" description="Disordered" evidence="9">
    <location>
        <begin position="186"/>
        <end position="236"/>
    </location>
</feature>
<keyword evidence="2" id="KW-0723">Serine/threonine-protein kinase</keyword>
<name>A0A9P6U4P4_9FUNG</name>
<keyword evidence="5 12" id="KW-0418">Kinase</keyword>
<feature type="region of interest" description="Disordered" evidence="9">
    <location>
        <begin position="367"/>
        <end position="443"/>
    </location>
</feature>
<keyword evidence="13" id="KW-1185">Reference proteome</keyword>